<evidence type="ECO:0000256" key="1">
    <source>
        <dbReference type="ARBA" id="ARBA00006806"/>
    </source>
</evidence>
<feature type="compositionally biased region" description="Basic and acidic residues" evidence="4">
    <location>
        <begin position="101"/>
        <end position="113"/>
    </location>
</feature>
<organism evidence="5 6">
    <name type="scientific">Lithohypha guttulata</name>
    <dbReference type="NCBI Taxonomy" id="1690604"/>
    <lineage>
        <taxon>Eukaryota</taxon>
        <taxon>Fungi</taxon>
        <taxon>Dikarya</taxon>
        <taxon>Ascomycota</taxon>
        <taxon>Pezizomycotina</taxon>
        <taxon>Eurotiomycetes</taxon>
        <taxon>Chaetothyriomycetidae</taxon>
        <taxon>Chaetothyriales</taxon>
        <taxon>Trichomeriaceae</taxon>
        <taxon>Lithohypha</taxon>
    </lineage>
</organism>
<evidence type="ECO:0000313" key="6">
    <source>
        <dbReference type="Proteomes" id="UP001345013"/>
    </source>
</evidence>
<name>A0ABR0K8E2_9EURO</name>
<comment type="subunit">
    <text evidence="3">Supercomplex made of cofactors A to E. Cofactors A and D function by capturing and stabilizing tubulin in a quasi-native conformation. Cofactor E binds to the cofactor D-tubulin complex; interaction with cofactor C then causes the release of tubulin polypeptides that are committed to the native state.</text>
</comment>
<dbReference type="InterPro" id="IPR036126">
    <property type="entry name" value="TBCA_sf"/>
</dbReference>
<proteinExistence type="inferred from homology"/>
<evidence type="ECO:0000313" key="5">
    <source>
        <dbReference type="EMBL" id="KAK5091884.1"/>
    </source>
</evidence>
<keyword evidence="2 3" id="KW-0143">Chaperone</keyword>
<feature type="region of interest" description="Disordered" evidence="4">
    <location>
        <begin position="101"/>
        <end position="122"/>
    </location>
</feature>
<evidence type="ECO:0000256" key="2">
    <source>
        <dbReference type="ARBA" id="ARBA00023186"/>
    </source>
</evidence>
<accession>A0ABR0K8E2</accession>
<dbReference type="Gene3D" id="1.20.58.90">
    <property type="match status" value="1"/>
</dbReference>
<comment type="caution">
    <text evidence="5">The sequence shown here is derived from an EMBL/GenBank/DDBJ whole genome shotgun (WGS) entry which is preliminary data.</text>
</comment>
<keyword evidence="3" id="KW-0206">Cytoskeleton</keyword>
<dbReference type="Proteomes" id="UP001345013">
    <property type="component" value="Unassembled WGS sequence"/>
</dbReference>
<sequence>MAPSQTKIATSVLQRLLKEEASYHKEAESQKKRISDLEKQNNDQDENRDFKLKQEKRALEETKAIFPSLRERIANAREKLQAQLESTNDEAEIEQAKKVLAEAMEQQKGDPDSAHPSGDAPQ</sequence>
<dbReference type="InterPro" id="IPR004226">
    <property type="entry name" value="TBCA"/>
</dbReference>
<keyword evidence="6" id="KW-1185">Reference proteome</keyword>
<dbReference type="PANTHER" id="PTHR21500">
    <property type="entry name" value="TUBULIN-SPECIFIC CHAPERONE A"/>
    <property type="match status" value="1"/>
</dbReference>
<keyword evidence="3" id="KW-0493">Microtubule</keyword>
<evidence type="ECO:0000256" key="4">
    <source>
        <dbReference type="SAM" id="MobiDB-lite"/>
    </source>
</evidence>
<comment type="similarity">
    <text evidence="1 3">Belongs to the TBCA family.</text>
</comment>
<comment type="subcellular location">
    <subcellularLocation>
        <location evidence="3">Cytoplasm</location>
        <location evidence="3">Cytoskeleton</location>
    </subcellularLocation>
</comment>
<dbReference type="SUPFAM" id="SSF46988">
    <property type="entry name" value="Tubulin chaperone cofactor A"/>
    <property type="match status" value="1"/>
</dbReference>
<dbReference type="Pfam" id="PF02970">
    <property type="entry name" value="TBCA"/>
    <property type="match status" value="1"/>
</dbReference>
<dbReference type="EMBL" id="JAVRRG010000068">
    <property type="protein sequence ID" value="KAK5091884.1"/>
    <property type="molecule type" value="Genomic_DNA"/>
</dbReference>
<evidence type="ECO:0000256" key="3">
    <source>
        <dbReference type="RuleBase" id="RU364030"/>
    </source>
</evidence>
<protein>
    <recommendedName>
        <fullName evidence="3">Tubulin-specific chaperone A</fullName>
    </recommendedName>
</protein>
<reference evidence="5 6" key="1">
    <citation type="submission" date="2023-08" db="EMBL/GenBank/DDBJ databases">
        <title>Black Yeasts Isolated from many extreme environments.</title>
        <authorList>
            <person name="Coleine C."/>
            <person name="Stajich J.E."/>
            <person name="Selbmann L."/>
        </authorList>
    </citation>
    <scope>NUCLEOTIDE SEQUENCE [LARGE SCALE GENOMIC DNA]</scope>
    <source>
        <strain evidence="5 6">CCFEE 5885</strain>
    </source>
</reference>
<gene>
    <name evidence="5" type="primary">RBL2</name>
    <name evidence="5" type="ORF">LTR24_005780</name>
</gene>
<dbReference type="PANTHER" id="PTHR21500:SF0">
    <property type="entry name" value="TUBULIN-SPECIFIC CHAPERONE A"/>
    <property type="match status" value="1"/>
</dbReference>
<keyword evidence="3" id="KW-0963">Cytoplasm</keyword>
<feature type="region of interest" description="Disordered" evidence="4">
    <location>
        <begin position="23"/>
        <end position="51"/>
    </location>
</feature>